<accession>A0A0H5C359</accession>
<dbReference type="GO" id="GO:0019901">
    <property type="term" value="F:protein kinase binding"/>
    <property type="evidence" value="ECO:0007669"/>
    <property type="project" value="InterPro"/>
</dbReference>
<dbReference type="Proteomes" id="UP000038830">
    <property type="component" value="Unassembled WGS sequence"/>
</dbReference>
<accession>A0A1E4S733</accession>
<dbReference type="InterPro" id="IPR013922">
    <property type="entry name" value="Cyclin_PHO80-like"/>
</dbReference>
<dbReference type="GeneID" id="30988737"/>
<dbReference type="EMBL" id="CDQK01000003">
    <property type="protein sequence ID" value="CEP22455.1"/>
    <property type="molecule type" value="Genomic_DNA"/>
</dbReference>
<dbReference type="Gene3D" id="1.10.472.10">
    <property type="entry name" value="Cyclin-like"/>
    <property type="match status" value="1"/>
</dbReference>
<evidence type="ECO:0000313" key="5">
    <source>
        <dbReference type="Proteomes" id="UP000094389"/>
    </source>
</evidence>
<feature type="domain" description="Cyclin N-terminal" evidence="1">
    <location>
        <begin position="58"/>
        <end position="155"/>
    </location>
</feature>
<evidence type="ECO:0000313" key="2">
    <source>
        <dbReference type="EMBL" id="CEP22455.1"/>
    </source>
</evidence>
<evidence type="ECO:0000313" key="3">
    <source>
        <dbReference type="EMBL" id="ODV75309.1"/>
    </source>
</evidence>
<dbReference type="STRING" id="983966.A0A0H5C359"/>
<protein>
    <submittedName>
        <fullName evidence="3">Cyclin</fullName>
    </submittedName>
    <submittedName>
        <fullName evidence="2">PCL2 protein</fullName>
    </submittedName>
</protein>
<dbReference type="GO" id="GO:0000307">
    <property type="term" value="C:cyclin-dependent protein kinase holoenzyme complex"/>
    <property type="evidence" value="ECO:0007669"/>
    <property type="project" value="UniProtKB-ARBA"/>
</dbReference>
<dbReference type="EMBL" id="KV453926">
    <property type="protein sequence ID" value="ODV75309.1"/>
    <property type="molecule type" value="Genomic_DNA"/>
</dbReference>
<name>A0A0H5C359_CYBJN</name>
<proteinExistence type="predicted"/>
<dbReference type="InterPro" id="IPR006671">
    <property type="entry name" value="Cyclin_N"/>
</dbReference>
<dbReference type="OrthoDB" id="10250320at2759"/>
<dbReference type="CDD" id="cd20557">
    <property type="entry name" value="CYCLIN_ScPCL1-like"/>
    <property type="match status" value="1"/>
</dbReference>
<reference evidence="2" key="1">
    <citation type="submission" date="2014-12" db="EMBL/GenBank/DDBJ databases">
        <authorList>
            <person name="Jaenicke S."/>
        </authorList>
    </citation>
    <scope>NUCLEOTIDE SEQUENCE [LARGE SCALE GENOMIC DNA]</scope>
    <source>
        <strain evidence="2">CBS1600</strain>
    </source>
</reference>
<dbReference type="AlphaFoldDB" id="A0A0H5C359"/>
<reference evidence="3 5" key="3">
    <citation type="journal article" date="2016" name="Proc. Natl. Acad. Sci. U.S.A.">
        <title>Comparative genomics of biotechnologically important yeasts.</title>
        <authorList>
            <person name="Riley R."/>
            <person name="Haridas S."/>
            <person name="Wolfe K.H."/>
            <person name="Lopes M.R."/>
            <person name="Hittinger C.T."/>
            <person name="Goeker M."/>
            <person name="Salamov A.A."/>
            <person name="Wisecaver J.H."/>
            <person name="Long T.M."/>
            <person name="Calvey C.H."/>
            <person name="Aerts A.L."/>
            <person name="Barry K.W."/>
            <person name="Choi C."/>
            <person name="Clum A."/>
            <person name="Coughlan A.Y."/>
            <person name="Deshpande S."/>
            <person name="Douglass A.P."/>
            <person name="Hanson S.J."/>
            <person name="Klenk H.-P."/>
            <person name="LaButti K.M."/>
            <person name="Lapidus A."/>
            <person name="Lindquist E.A."/>
            <person name="Lipzen A.M."/>
            <person name="Meier-Kolthoff J.P."/>
            <person name="Ohm R.A."/>
            <person name="Otillar R.P."/>
            <person name="Pangilinan J.L."/>
            <person name="Peng Y."/>
            <person name="Rokas A."/>
            <person name="Rosa C.A."/>
            <person name="Scheuner C."/>
            <person name="Sibirny A.A."/>
            <person name="Slot J.C."/>
            <person name="Stielow J.B."/>
            <person name="Sun H."/>
            <person name="Kurtzman C.P."/>
            <person name="Blackwell M."/>
            <person name="Grigoriev I.V."/>
            <person name="Jeffries T.W."/>
        </authorList>
    </citation>
    <scope>NUCLEOTIDE SEQUENCE [LARGE SCALE GENOMIC DNA]</scope>
    <source>
        <strain evidence="5">ATCC 18201 / CBS 1600 / BCRC 20928 / JCM 3617 / NBRC 0987 / NRRL Y-1542</strain>
        <strain evidence="3">NRRL Y-1542</strain>
    </source>
</reference>
<organism evidence="2 4">
    <name type="scientific">Cyberlindnera jadinii (strain ATCC 18201 / CBS 1600 / BCRC 20928 / JCM 3617 / NBRC 0987 / NRRL Y-1542)</name>
    <name type="common">Torula yeast</name>
    <name type="synonym">Candida utilis</name>
    <dbReference type="NCBI Taxonomy" id="983966"/>
    <lineage>
        <taxon>Eukaryota</taxon>
        <taxon>Fungi</taxon>
        <taxon>Dikarya</taxon>
        <taxon>Ascomycota</taxon>
        <taxon>Saccharomycotina</taxon>
        <taxon>Saccharomycetes</taxon>
        <taxon>Phaffomycetales</taxon>
        <taxon>Phaffomycetaceae</taxon>
        <taxon>Cyberlindnera</taxon>
    </lineage>
</organism>
<reference evidence="4" key="2">
    <citation type="journal article" date="2015" name="J. Biotechnol.">
        <title>The structure of the Cyberlindnera jadinii genome and its relation to Candida utilis analyzed by the occurrence of single nucleotide polymorphisms.</title>
        <authorList>
            <person name="Rupp O."/>
            <person name="Brinkrolf K."/>
            <person name="Buerth C."/>
            <person name="Kunigo M."/>
            <person name="Schneider J."/>
            <person name="Jaenicke S."/>
            <person name="Goesmann A."/>
            <person name="Puehler A."/>
            <person name="Jaeger K.-E."/>
            <person name="Ernst J.F."/>
        </authorList>
    </citation>
    <scope>NUCLEOTIDE SEQUENCE [LARGE SCALE GENOMIC DNA]</scope>
    <source>
        <strain evidence="4">ATCC 18201 / CBS 1600 / BCRC 20928 / JCM 3617 / NBRC 0987 / NRRL Y-1542</strain>
    </source>
</reference>
<dbReference type="SUPFAM" id="SSF47954">
    <property type="entry name" value="Cyclin-like"/>
    <property type="match status" value="1"/>
</dbReference>
<dbReference type="PANTHER" id="PTHR15615:SF10">
    <property type="entry name" value="PHO85 CYCLIN-2-RELATED"/>
    <property type="match status" value="1"/>
</dbReference>
<evidence type="ECO:0000259" key="1">
    <source>
        <dbReference type="Pfam" id="PF00134"/>
    </source>
</evidence>
<dbReference type="Pfam" id="PF00134">
    <property type="entry name" value="Cyclin_N"/>
    <property type="match status" value="1"/>
</dbReference>
<dbReference type="PIRSF" id="PIRSF016511">
    <property type="entry name" value="Cyclin_Pcl"/>
    <property type="match status" value="1"/>
</dbReference>
<dbReference type="PANTHER" id="PTHR15615">
    <property type="match status" value="1"/>
</dbReference>
<dbReference type="GO" id="GO:0016538">
    <property type="term" value="F:cyclin-dependent protein serine/threonine kinase regulator activity"/>
    <property type="evidence" value="ECO:0007669"/>
    <property type="project" value="TreeGrafter"/>
</dbReference>
<keyword evidence="5" id="KW-1185">Reference proteome</keyword>
<sequence length="299" mass="33331">MSDKEALLHFQRKRVSSEMVQYLVDVTNSLIKVKTSAYPSPPSSPCSYSQSASQPVPLFEFIRRLIKHSNVQTPTLMSTLVYLARLKAILPSNVYGIETTRHRIFLGCLILTAKSLNDSSPINKHWTAYTDGLLQIEEVNTIERELLEYLNWDLTITNDDLIASLGYFLEPIKMDLKRRAQEQLAQRQKLYYTPANTTSTTRLSALLSATPRAQDSIVSASSSLSSMPSLMSASSSRSTLSSLSSAQSNSSLHNHLRQPPVLLEEVQPLKTKNMNVVQREIKKPASSFNSLVNAGTLKV</sequence>
<evidence type="ECO:0000313" key="4">
    <source>
        <dbReference type="Proteomes" id="UP000038830"/>
    </source>
</evidence>
<dbReference type="InterPro" id="IPR036915">
    <property type="entry name" value="Cyclin-like_sf"/>
</dbReference>
<dbReference type="InterPro" id="IPR012104">
    <property type="entry name" value="PHO85_cyclin_1/2/9"/>
</dbReference>
<dbReference type="OMA" id="YINRAKP"/>
<dbReference type="Proteomes" id="UP000094389">
    <property type="component" value="Unassembled WGS sequence"/>
</dbReference>
<dbReference type="GO" id="GO:0051726">
    <property type="term" value="P:regulation of cell cycle"/>
    <property type="evidence" value="ECO:0007669"/>
    <property type="project" value="InterPro"/>
</dbReference>
<dbReference type="GO" id="GO:0005634">
    <property type="term" value="C:nucleus"/>
    <property type="evidence" value="ECO:0007669"/>
    <property type="project" value="TreeGrafter"/>
</dbReference>
<dbReference type="RefSeq" id="XP_020072348.1">
    <property type="nucleotide sequence ID" value="XM_020214341.1"/>
</dbReference>
<gene>
    <name evidence="2" type="primary">PCL2</name>
    <name evidence="2" type="ORF">BN1211_2821</name>
    <name evidence="3" type="ORF">CYBJADRAFT_166062</name>
</gene>